<dbReference type="AlphaFoldDB" id="A0A9X3RAI7"/>
<reference evidence="2" key="1">
    <citation type="submission" date="2022-05" db="EMBL/GenBank/DDBJ databases">
        <authorList>
            <person name="Colautti A."/>
            <person name="Iacumin L."/>
        </authorList>
    </citation>
    <scope>NUCLEOTIDE SEQUENCE</scope>
    <source>
        <strain evidence="2">DSM 30747</strain>
    </source>
</reference>
<accession>A0A9X3RAI7</accession>
<evidence type="ECO:0000313" key="3">
    <source>
        <dbReference type="Proteomes" id="UP001152172"/>
    </source>
</evidence>
<dbReference type="RefSeq" id="WP_093496215.1">
    <property type="nucleotide sequence ID" value="NZ_JAMKBI010000004.1"/>
</dbReference>
<keyword evidence="1" id="KW-0812">Transmembrane</keyword>
<feature type="transmembrane region" description="Helical" evidence="1">
    <location>
        <begin position="7"/>
        <end position="24"/>
    </location>
</feature>
<dbReference type="EMBL" id="JAMKBI010000004">
    <property type="protein sequence ID" value="MCZ8533208.1"/>
    <property type="molecule type" value="Genomic_DNA"/>
</dbReference>
<proteinExistence type="predicted"/>
<sequence>MKRYLGLISLLLIISFIFLGFIVPQVLHPLPESLDIWLLLLLLFGSFFAALFSVKGRLKTITLLISSLGMLGLLVLTIFAIGMILFGNFGT</sequence>
<keyword evidence="2" id="KW-0808">Transferase</keyword>
<evidence type="ECO:0000256" key="1">
    <source>
        <dbReference type="SAM" id="Phobius"/>
    </source>
</evidence>
<protein>
    <submittedName>
        <fullName evidence="2">Histidine kinase</fullName>
    </submittedName>
</protein>
<name>A0A9X3RAI7_9BACI</name>
<evidence type="ECO:0000313" key="2">
    <source>
        <dbReference type="EMBL" id="MCZ8533208.1"/>
    </source>
</evidence>
<keyword evidence="2" id="KW-0418">Kinase</keyword>
<dbReference type="Proteomes" id="UP001152172">
    <property type="component" value="Unassembled WGS sequence"/>
</dbReference>
<feature type="transmembrane region" description="Helical" evidence="1">
    <location>
        <begin position="36"/>
        <end position="54"/>
    </location>
</feature>
<dbReference type="GO" id="GO:0016301">
    <property type="term" value="F:kinase activity"/>
    <property type="evidence" value="ECO:0007669"/>
    <property type="project" value="UniProtKB-KW"/>
</dbReference>
<keyword evidence="3" id="KW-1185">Reference proteome</keyword>
<gene>
    <name evidence="2" type="ORF">M9R61_07550</name>
</gene>
<keyword evidence="1" id="KW-0472">Membrane</keyword>
<comment type="caution">
    <text evidence="2">The sequence shown here is derived from an EMBL/GenBank/DDBJ whole genome shotgun (WGS) entry which is preliminary data.</text>
</comment>
<feature type="transmembrane region" description="Helical" evidence="1">
    <location>
        <begin position="61"/>
        <end position="86"/>
    </location>
</feature>
<keyword evidence="1" id="KW-1133">Transmembrane helix</keyword>
<organism evidence="2 3">
    <name type="scientific">Psychrobacillus psychrodurans</name>
    <dbReference type="NCBI Taxonomy" id="126157"/>
    <lineage>
        <taxon>Bacteria</taxon>
        <taxon>Bacillati</taxon>
        <taxon>Bacillota</taxon>
        <taxon>Bacilli</taxon>
        <taxon>Bacillales</taxon>
        <taxon>Bacillaceae</taxon>
        <taxon>Psychrobacillus</taxon>
    </lineage>
</organism>